<keyword evidence="6" id="KW-1185">Reference proteome</keyword>
<dbReference type="Pfam" id="PF06441">
    <property type="entry name" value="EHN"/>
    <property type="match status" value="1"/>
</dbReference>
<keyword evidence="2" id="KW-0058">Aromatic hydrocarbons catabolism</keyword>
<sequence>MLSLINQTQLPSKPEYAGLGSTFGIDLDLLRDWQTEWLTTYDWNQDEAYINKFHHFTTTIEDLDIHFIHHQSPCPDAIPIILLHGWPGPFLEFLPVIEELAGPKQDVCGNGTSFHVVVPSLPGFAFSSIPPENWLIDDTARVFNTLMADVLVYQTFAVHGTDWGSSVGFSLYSNFNQTVRADHMSFLPFFALLPEELVARNISLESPLEQAEEDITVAWLSQGQSDGSAYYYEHTTRAKTIGLALQDNPVGQLAWMGEKFVNWSDPRAGTGPSVLNSTEILRSVSLYFLTESFTSSIFIYAQSPNGFTREYYKAQTDAPFLFSAFKYNFFFFPAALVKEYTNLTSYKNHDFGGHFPGLDNPAALVEDIRDIGNFWYDN</sequence>
<dbReference type="Gene3D" id="3.40.50.1820">
    <property type="entry name" value="alpha/beta hydrolase"/>
    <property type="match status" value="1"/>
</dbReference>
<comment type="caution">
    <text evidence="5">The sequence shown here is derived from an EMBL/GenBank/DDBJ whole genome shotgun (WGS) entry which is preliminary data.</text>
</comment>
<evidence type="ECO:0000256" key="3">
    <source>
        <dbReference type="ARBA" id="ARBA00022801"/>
    </source>
</evidence>
<dbReference type="InterPro" id="IPR016292">
    <property type="entry name" value="Epoxide_hydrolase"/>
</dbReference>
<dbReference type="PANTHER" id="PTHR21661:SF35">
    <property type="entry name" value="EPOXIDE HYDROLASE"/>
    <property type="match status" value="1"/>
</dbReference>
<gene>
    <name evidence="5" type="ORF">Daus18300_003943</name>
</gene>
<dbReference type="EMBL" id="JAWRVE010000025">
    <property type="protein sequence ID" value="KAL1873576.1"/>
    <property type="molecule type" value="Genomic_DNA"/>
</dbReference>
<organism evidence="5 6">
    <name type="scientific">Diaporthe australafricana</name>
    <dbReference type="NCBI Taxonomy" id="127596"/>
    <lineage>
        <taxon>Eukaryota</taxon>
        <taxon>Fungi</taxon>
        <taxon>Dikarya</taxon>
        <taxon>Ascomycota</taxon>
        <taxon>Pezizomycotina</taxon>
        <taxon>Sordariomycetes</taxon>
        <taxon>Sordariomycetidae</taxon>
        <taxon>Diaporthales</taxon>
        <taxon>Diaporthaceae</taxon>
        <taxon>Diaporthe</taxon>
    </lineage>
</organism>
<feature type="domain" description="Epoxide hydrolase N-terminal" evidence="4">
    <location>
        <begin position="4"/>
        <end position="93"/>
    </location>
</feature>
<evidence type="ECO:0000259" key="4">
    <source>
        <dbReference type="Pfam" id="PF06441"/>
    </source>
</evidence>
<name>A0ABR3XC94_9PEZI</name>
<comment type="similarity">
    <text evidence="1">Belongs to the peptidase S33 family.</text>
</comment>
<dbReference type="PANTHER" id="PTHR21661">
    <property type="entry name" value="EPOXIDE HYDROLASE 1-RELATED"/>
    <property type="match status" value="1"/>
</dbReference>
<dbReference type="InterPro" id="IPR000639">
    <property type="entry name" value="Epox_hydrolase-like"/>
</dbReference>
<protein>
    <recommendedName>
        <fullName evidence="4">Epoxide hydrolase N-terminal domain-containing protein</fullName>
    </recommendedName>
</protein>
<proteinExistence type="inferred from homology"/>
<accession>A0ABR3XC94</accession>
<evidence type="ECO:0000256" key="2">
    <source>
        <dbReference type="ARBA" id="ARBA00022797"/>
    </source>
</evidence>
<dbReference type="InterPro" id="IPR029058">
    <property type="entry name" value="AB_hydrolase_fold"/>
</dbReference>
<dbReference type="InterPro" id="IPR010497">
    <property type="entry name" value="Epoxide_hydro_N"/>
</dbReference>
<dbReference type="SUPFAM" id="SSF53474">
    <property type="entry name" value="alpha/beta-Hydrolases"/>
    <property type="match status" value="1"/>
</dbReference>
<dbReference type="PIRSF" id="PIRSF001112">
    <property type="entry name" value="Epoxide_hydrolase"/>
    <property type="match status" value="1"/>
</dbReference>
<evidence type="ECO:0000313" key="6">
    <source>
        <dbReference type="Proteomes" id="UP001583177"/>
    </source>
</evidence>
<evidence type="ECO:0000256" key="1">
    <source>
        <dbReference type="ARBA" id="ARBA00010088"/>
    </source>
</evidence>
<keyword evidence="3" id="KW-0378">Hydrolase</keyword>
<dbReference type="PRINTS" id="PR00412">
    <property type="entry name" value="EPOXHYDRLASE"/>
</dbReference>
<reference evidence="5 6" key="1">
    <citation type="journal article" date="2024" name="IMA Fungus">
        <title>IMA Genome - F19 : A genome assembly and annotation guide to empower mycologists, including annotated draft genome sequences of Ceratocystis pirilliformis, Diaporthe australafricana, Fusarium ophioides, Paecilomyces lecythidis, and Sporothrix stenoceras.</title>
        <authorList>
            <person name="Aylward J."/>
            <person name="Wilson A.M."/>
            <person name="Visagie C.M."/>
            <person name="Spraker J."/>
            <person name="Barnes I."/>
            <person name="Buitendag C."/>
            <person name="Ceriani C."/>
            <person name="Del Mar Angel L."/>
            <person name="du Plessis D."/>
            <person name="Fuchs T."/>
            <person name="Gasser K."/>
            <person name="Kramer D."/>
            <person name="Li W."/>
            <person name="Munsamy K."/>
            <person name="Piso A."/>
            <person name="Price J.L."/>
            <person name="Sonnekus B."/>
            <person name="Thomas C."/>
            <person name="van der Nest A."/>
            <person name="van Dijk A."/>
            <person name="van Heerden A."/>
            <person name="van Vuuren N."/>
            <person name="Yilmaz N."/>
            <person name="Duong T.A."/>
            <person name="van der Merwe N.A."/>
            <person name="Wingfield M.J."/>
            <person name="Wingfield B.D."/>
        </authorList>
    </citation>
    <scope>NUCLEOTIDE SEQUENCE [LARGE SCALE GENOMIC DNA]</scope>
    <source>
        <strain evidence="5 6">CMW 18300</strain>
    </source>
</reference>
<evidence type="ECO:0000313" key="5">
    <source>
        <dbReference type="EMBL" id="KAL1873576.1"/>
    </source>
</evidence>
<dbReference type="Proteomes" id="UP001583177">
    <property type="component" value="Unassembled WGS sequence"/>
</dbReference>